<evidence type="ECO:0000256" key="2">
    <source>
        <dbReference type="ARBA" id="ARBA00022803"/>
    </source>
</evidence>
<proteinExistence type="predicted"/>
<dbReference type="InterPro" id="IPR011990">
    <property type="entry name" value="TPR-like_helical_dom_sf"/>
</dbReference>
<dbReference type="PANTHER" id="PTHR44943:SF8">
    <property type="entry name" value="TPR REPEAT-CONTAINING PROTEIN MJ0263"/>
    <property type="match status" value="1"/>
</dbReference>
<keyword evidence="6" id="KW-1185">Reference proteome</keyword>
<evidence type="ECO:0000313" key="5">
    <source>
        <dbReference type="EMBL" id="RZU02794.1"/>
    </source>
</evidence>
<dbReference type="SMART" id="SM00028">
    <property type="entry name" value="TPR"/>
    <property type="match status" value="2"/>
</dbReference>
<dbReference type="SUPFAM" id="SSF48452">
    <property type="entry name" value="TPR-like"/>
    <property type="match status" value="1"/>
</dbReference>
<organism evidence="5 6">
    <name type="scientific">Rivibacter subsaxonicus</name>
    <dbReference type="NCBI Taxonomy" id="457575"/>
    <lineage>
        <taxon>Bacteria</taxon>
        <taxon>Pseudomonadati</taxon>
        <taxon>Pseudomonadota</taxon>
        <taxon>Betaproteobacteria</taxon>
        <taxon>Burkholderiales</taxon>
        <taxon>Rivibacter</taxon>
    </lineage>
</organism>
<protein>
    <submittedName>
        <fullName evidence="5">Flp pilus assembly protein TadD</fullName>
    </submittedName>
</protein>
<dbReference type="PANTHER" id="PTHR44943">
    <property type="entry name" value="CELLULOSE SYNTHASE OPERON PROTEIN C"/>
    <property type="match status" value="1"/>
</dbReference>
<feature type="compositionally biased region" description="Low complexity" evidence="4">
    <location>
        <begin position="55"/>
        <end position="69"/>
    </location>
</feature>
<dbReference type="PROSITE" id="PS50293">
    <property type="entry name" value="TPR_REGION"/>
    <property type="match status" value="1"/>
</dbReference>
<evidence type="ECO:0000256" key="1">
    <source>
        <dbReference type="ARBA" id="ARBA00022737"/>
    </source>
</evidence>
<dbReference type="InterPro" id="IPR051685">
    <property type="entry name" value="Ycf3/AcsC/BcsC/TPR_MFPF"/>
</dbReference>
<evidence type="ECO:0000256" key="4">
    <source>
        <dbReference type="SAM" id="MobiDB-lite"/>
    </source>
</evidence>
<dbReference type="EMBL" id="SHKP01000004">
    <property type="protein sequence ID" value="RZU02794.1"/>
    <property type="molecule type" value="Genomic_DNA"/>
</dbReference>
<evidence type="ECO:0000256" key="3">
    <source>
        <dbReference type="PROSITE-ProRule" id="PRU00339"/>
    </source>
</evidence>
<keyword evidence="2 3" id="KW-0802">TPR repeat</keyword>
<dbReference type="InterPro" id="IPR019734">
    <property type="entry name" value="TPR_rpt"/>
</dbReference>
<dbReference type="PROSITE" id="PS50005">
    <property type="entry name" value="TPR"/>
    <property type="match status" value="1"/>
</dbReference>
<feature type="region of interest" description="Disordered" evidence="4">
    <location>
        <begin position="55"/>
        <end position="87"/>
    </location>
</feature>
<accession>A0A4Q7W0P3</accession>
<dbReference type="OrthoDB" id="9150638at2"/>
<dbReference type="AlphaFoldDB" id="A0A4Q7W0P3"/>
<evidence type="ECO:0000313" key="6">
    <source>
        <dbReference type="Proteomes" id="UP000293671"/>
    </source>
</evidence>
<sequence length="249" mass="26461">MRSVDHPRSACGASPSKGATRVDRRSRIHRVCWPGQTLLAALVLALAGCASGPKPTAAVANATATTPAAAPQPAPQAAPPSPETQRAFDDARRALAAGRSDEAARGFMAIARAHPELGGPHANLGLIHRQAGRDAEAVAELERAVQASPQQPQYLNQLGIAYRQQGAFDKARASYERALEADPVYAAATLNLGILHDLYLGDGARALELYERYLALSTDKDPQVGKWIADLKNRKPPAQRVVSGKKEQS</sequence>
<feature type="region of interest" description="Disordered" evidence="4">
    <location>
        <begin position="1"/>
        <end position="24"/>
    </location>
</feature>
<gene>
    <name evidence="5" type="ORF">EV670_0823</name>
</gene>
<keyword evidence="1" id="KW-0677">Repeat</keyword>
<dbReference type="Pfam" id="PF13424">
    <property type="entry name" value="TPR_12"/>
    <property type="match status" value="1"/>
</dbReference>
<name>A0A4Q7W0P3_9BURK</name>
<feature type="compositionally biased region" description="Pro residues" evidence="4">
    <location>
        <begin position="70"/>
        <end position="82"/>
    </location>
</feature>
<feature type="repeat" description="TPR" evidence="3">
    <location>
        <begin position="152"/>
        <end position="185"/>
    </location>
</feature>
<comment type="caution">
    <text evidence="5">The sequence shown here is derived from an EMBL/GenBank/DDBJ whole genome shotgun (WGS) entry which is preliminary data.</text>
</comment>
<dbReference type="Gene3D" id="1.25.40.10">
    <property type="entry name" value="Tetratricopeptide repeat domain"/>
    <property type="match status" value="2"/>
</dbReference>
<reference evidence="5 6" key="1">
    <citation type="submission" date="2019-02" db="EMBL/GenBank/DDBJ databases">
        <title>Genomic Encyclopedia of Type Strains, Phase IV (KMG-IV): sequencing the most valuable type-strain genomes for metagenomic binning, comparative biology and taxonomic classification.</title>
        <authorList>
            <person name="Goeker M."/>
        </authorList>
    </citation>
    <scope>NUCLEOTIDE SEQUENCE [LARGE SCALE GENOMIC DNA]</scope>
    <source>
        <strain evidence="5 6">DSM 19570</strain>
    </source>
</reference>
<dbReference type="Proteomes" id="UP000293671">
    <property type="component" value="Unassembled WGS sequence"/>
</dbReference>